<dbReference type="EMBL" id="SDMR01000001">
    <property type="protein sequence ID" value="TBT96363.1"/>
    <property type="molecule type" value="Genomic_DNA"/>
</dbReference>
<feature type="transmembrane region" description="Helical" evidence="1">
    <location>
        <begin position="134"/>
        <end position="154"/>
    </location>
</feature>
<feature type="transmembrane region" description="Helical" evidence="1">
    <location>
        <begin position="104"/>
        <end position="122"/>
    </location>
</feature>
<protein>
    <submittedName>
        <fullName evidence="2">DUF3180 domain-containing protein</fullName>
    </submittedName>
</protein>
<keyword evidence="3" id="KW-1185">Reference proteome</keyword>
<organism evidence="2 3">
    <name type="scientific">Propioniciclava tarda</name>
    <dbReference type="NCBI Taxonomy" id="433330"/>
    <lineage>
        <taxon>Bacteria</taxon>
        <taxon>Bacillati</taxon>
        <taxon>Actinomycetota</taxon>
        <taxon>Actinomycetes</taxon>
        <taxon>Propionibacteriales</taxon>
        <taxon>Propionibacteriaceae</taxon>
        <taxon>Propioniciclava</taxon>
    </lineage>
</organism>
<dbReference type="Proteomes" id="UP000291933">
    <property type="component" value="Unassembled WGS sequence"/>
</dbReference>
<evidence type="ECO:0000313" key="3">
    <source>
        <dbReference type="Proteomes" id="UP000291933"/>
    </source>
</evidence>
<accession>A0A4Q9KP53</accession>
<keyword evidence="1" id="KW-0472">Membrane</keyword>
<gene>
    <name evidence="2" type="ORF">ET996_01515</name>
</gene>
<reference evidence="2 3" key="1">
    <citation type="submission" date="2019-01" db="EMBL/GenBank/DDBJ databases">
        <title>Lactibacter flavus gen. nov., sp. nov., a novel bacterium of the family Propionibacteriaceae isolated from raw milk and dairy products.</title>
        <authorList>
            <person name="Huptas C."/>
            <person name="Wenning M."/>
            <person name="Breitenwieser F."/>
            <person name="Doll E."/>
            <person name="Von Neubeck M."/>
            <person name="Busse H.-J."/>
            <person name="Scherer S."/>
        </authorList>
    </citation>
    <scope>NUCLEOTIDE SEQUENCE [LARGE SCALE GENOMIC DNA]</scope>
    <source>
        <strain evidence="2 3">DSM 22130</strain>
    </source>
</reference>
<evidence type="ECO:0000256" key="1">
    <source>
        <dbReference type="SAM" id="Phobius"/>
    </source>
</evidence>
<dbReference type="InterPro" id="IPR021517">
    <property type="entry name" value="DUF3180"/>
</dbReference>
<name>A0A4Q9KP53_PROTD</name>
<feature type="transmembrane region" description="Helical" evidence="1">
    <location>
        <begin position="54"/>
        <end position="75"/>
    </location>
</feature>
<keyword evidence="1" id="KW-1133">Transmembrane helix</keyword>
<dbReference type="AlphaFoldDB" id="A0A4Q9KP53"/>
<dbReference type="Pfam" id="PF11377">
    <property type="entry name" value="DUF3180"/>
    <property type="match status" value="1"/>
</dbReference>
<proteinExistence type="predicted"/>
<comment type="caution">
    <text evidence="2">The sequence shown here is derived from an EMBL/GenBank/DDBJ whole genome shotgun (WGS) entry which is preliminary data.</text>
</comment>
<evidence type="ECO:0000313" key="2">
    <source>
        <dbReference type="EMBL" id="TBT96363.1"/>
    </source>
</evidence>
<sequence>MPTGRSGGLEAIVAEGPSVGATTARSVATAAVVGVGVVWVGWQVLLYAGAGLPVIGVGAWVPILLLAAVTGWLAWQTHSLVQRRREPLEPDVAVVRLRLAKTSLLAATALASGYGSLALLSLSAWPTPSASARVIHGAIALVAGICWAGAGWLLERACRIPKDPDEEPAPRPE</sequence>
<keyword evidence="1" id="KW-0812">Transmembrane</keyword>
<feature type="transmembrane region" description="Helical" evidence="1">
    <location>
        <begin position="27"/>
        <end position="48"/>
    </location>
</feature>
<dbReference type="OrthoDB" id="3711521at2"/>